<sequence length="210" mass="21907">MKSSSLVACLPILLLVACGRAEPVEDMPSQEELAAAANAAAAKAVAADRAESEESRNYVNVDRGFSITFPEGWERDASASDADGVVYRDPGAGADVRIFWKPDEDGQTLQQAVSALSRSSEGVDGDYIGDNEYRGTANDGEGNNVAVRLLRQPSGAIVTATFGYPEMLSEQYQAIAEKVLDSLSIFAPRAETAEGGTAQGAAANAAGTAQ</sequence>
<gene>
    <name evidence="2" type="ORF">BV98_000511</name>
</gene>
<evidence type="ECO:0000313" key="2">
    <source>
        <dbReference type="EMBL" id="KFG91655.1"/>
    </source>
</evidence>
<dbReference type="OrthoDB" id="7471460at2"/>
<proteinExistence type="predicted"/>
<comment type="caution">
    <text evidence="2">The sequence shown here is derived from an EMBL/GenBank/DDBJ whole genome shotgun (WGS) entry which is preliminary data.</text>
</comment>
<name>A0A086PE37_SPHHM</name>
<feature type="signal peptide" evidence="1">
    <location>
        <begin position="1"/>
        <end position="21"/>
    </location>
</feature>
<keyword evidence="1" id="KW-0732">Signal</keyword>
<dbReference type="Proteomes" id="UP000024284">
    <property type="component" value="Unassembled WGS sequence"/>
</dbReference>
<evidence type="ECO:0000313" key="3">
    <source>
        <dbReference type="Proteomes" id="UP000024284"/>
    </source>
</evidence>
<dbReference type="RefSeq" id="WP_037462690.1">
    <property type="nucleotide sequence ID" value="NZ_BCZD01000018.1"/>
</dbReference>
<feature type="chain" id="PRO_5001813211" description="Lipoprotein" evidence="1">
    <location>
        <begin position="22"/>
        <end position="210"/>
    </location>
</feature>
<protein>
    <recommendedName>
        <fullName evidence="4">Lipoprotein</fullName>
    </recommendedName>
</protein>
<evidence type="ECO:0000256" key="1">
    <source>
        <dbReference type="SAM" id="SignalP"/>
    </source>
</evidence>
<reference evidence="2" key="1">
    <citation type="submission" date="2014-08" db="EMBL/GenBank/DDBJ databases">
        <title>Draft genome sequences of Sphingobium herbicidovorans.</title>
        <authorList>
            <person name="Gan H.M."/>
            <person name="Gan H.Y."/>
            <person name="Savka M.A."/>
        </authorList>
    </citation>
    <scope>NUCLEOTIDE SEQUENCE [LARGE SCALE GENOMIC DNA]</scope>
    <source>
        <strain evidence="2">NBRC 16415</strain>
    </source>
</reference>
<dbReference type="eggNOG" id="ENOG5030ZFY">
    <property type="taxonomic scope" value="Bacteria"/>
</dbReference>
<evidence type="ECO:0008006" key="4">
    <source>
        <dbReference type="Google" id="ProtNLM"/>
    </source>
</evidence>
<dbReference type="PROSITE" id="PS51257">
    <property type="entry name" value="PROKAR_LIPOPROTEIN"/>
    <property type="match status" value="1"/>
</dbReference>
<dbReference type="PATRIC" id="fig|1219045.3.peg.519"/>
<keyword evidence="3" id="KW-1185">Reference proteome</keyword>
<dbReference type="Gene3D" id="3.40.1000.10">
    <property type="entry name" value="Mog1/PsbP, alpha/beta/alpha sandwich"/>
    <property type="match status" value="1"/>
</dbReference>
<dbReference type="EMBL" id="JFZA02000002">
    <property type="protein sequence ID" value="KFG91655.1"/>
    <property type="molecule type" value="Genomic_DNA"/>
</dbReference>
<organism evidence="2 3">
    <name type="scientific">Sphingobium herbicidovorans (strain ATCC 700291 / DSM 11019 / CCUG 56400 / KCTC 2939 / LMG 18315 / NBRC 16415 / MH)</name>
    <name type="common">Sphingomonas herbicidovorans</name>
    <dbReference type="NCBI Taxonomy" id="1219045"/>
    <lineage>
        <taxon>Bacteria</taxon>
        <taxon>Pseudomonadati</taxon>
        <taxon>Pseudomonadota</taxon>
        <taxon>Alphaproteobacteria</taxon>
        <taxon>Sphingomonadales</taxon>
        <taxon>Sphingomonadaceae</taxon>
        <taxon>Sphingobium</taxon>
    </lineage>
</organism>
<accession>A0A086PE37</accession>
<dbReference type="AlphaFoldDB" id="A0A086PE37"/>